<dbReference type="Proteomes" id="UP000028761">
    <property type="component" value="Chromosome 13"/>
</dbReference>
<dbReference type="Ensembl" id="ENSPANT00000077158.1">
    <property type="protein sequence ID" value="ENSPANP00000054402.1"/>
    <property type="gene ID" value="ENSPANG00000047398.1"/>
</dbReference>
<evidence type="ECO:0000313" key="1">
    <source>
        <dbReference type="Ensembl" id="ENSPANP00000054402.1"/>
    </source>
</evidence>
<organism evidence="1 2">
    <name type="scientific">Papio anubis</name>
    <name type="common">Olive baboon</name>
    <dbReference type="NCBI Taxonomy" id="9555"/>
    <lineage>
        <taxon>Eukaryota</taxon>
        <taxon>Metazoa</taxon>
        <taxon>Chordata</taxon>
        <taxon>Craniata</taxon>
        <taxon>Vertebrata</taxon>
        <taxon>Euteleostomi</taxon>
        <taxon>Mammalia</taxon>
        <taxon>Eutheria</taxon>
        <taxon>Euarchontoglires</taxon>
        <taxon>Primates</taxon>
        <taxon>Haplorrhini</taxon>
        <taxon>Catarrhini</taxon>
        <taxon>Cercopithecidae</taxon>
        <taxon>Cercopithecinae</taxon>
        <taxon>Papio</taxon>
    </lineage>
</organism>
<reference evidence="1" key="3">
    <citation type="submission" date="2025-09" db="UniProtKB">
        <authorList>
            <consortium name="Ensembl"/>
        </authorList>
    </citation>
    <scope>IDENTIFICATION</scope>
</reference>
<reference evidence="1" key="2">
    <citation type="submission" date="2025-08" db="UniProtKB">
        <authorList>
            <consortium name="Ensembl"/>
        </authorList>
    </citation>
    <scope>IDENTIFICATION</scope>
</reference>
<dbReference type="PANTHER" id="PTHR46254:SF7">
    <property type="entry name" value="PI4-KINASE N-TERMINAL DOMAIN-CONTAINING PROTEIN"/>
    <property type="match status" value="1"/>
</dbReference>
<evidence type="ECO:0000313" key="2">
    <source>
        <dbReference type="Proteomes" id="UP000028761"/>
    </source>
</evidence>
<dbReference type="GeneTree" id="ENSGT00940000161627"/>
<keyword evidence="2" id="KW-1185">Reference proteome</keyword>
<proteinExistence type="predicted"/>
<name>A0A8I5NVI9_PAPAN</name>
<reference evidence="1 2" key="1">
    <citation type="submission" date="2012-03" db="EMBL/GenBank/DDBJ databases">
        <title>Whole Genome Assembly of Papio anubis.</title>
        <authorList>
            <person name="Liu Y.L."/>
            <person name="Abraham K.A."/>
            <person name="Akbar H.A."/>
            <person name="Ali S.A."/>
            <person name="Anosike U.A."/>
            <person name="Aqrawi P.A."/>
            <person name="Arias F.A."/>
            <person name="Attaway T.A."/>
            <person name="Awwad R.A."/>
            <person name="Babu C.B."/>
            <person name="Bandaranaike D.B."/>
            <person name="Battles P.B."/>
            <person name="Bell A.B."/>
            <person name="Beltran B.B."/>
            <person name="Berhane-Mersha D.B."/>
            <person name="Bess C.B."/>
            <person name="Bickham C.B."/>
            <person name="Bolden T.B."/>
            <person name="Carter K.C."/>
            <person name="Chau D.C."/>
            <person name="Chavez A.C."/>
            <person name="Clerc-Blankenburg K.C."/>
            <person name="Coyle M.C."/>
            <person name="Dao M.D."/>
            <person name="Davila M.L.D."/>
            <person name="Davy-Carroll L.D."/>
            <person name="Denson S.D."/>
            <person name="Dinh H.D."/>
            <person name="Fernandez S.F."/>
            <person name="Fernando P.F."/>
            <person name="Forbes L.F."/>
            <person name="Francis C.F."/>
            <person name="Francisco L.F."/>
            <person name="Fu Q.F."/>
            <person name="Garcia-Iii R.G."/>
            <person name="Garrett T.G."/>
            <person name="Gross S.G."/>
            <person name="Gubbala S.G."/>
            <person name="Hirani K.H."/>
            <person name="Hogues M.H."/>
            <person name="Hollins B.H."/>
            <person name="Jackson L.J."/>
            <person name="Javaid M.J."/>
            <person name="Jhangiani S.J."/>
            <person name="Johnson A.J."/>
            <person name="Johnson B.J."/>
            <person name="Jones J.J."/>
            <person name="Joshi V.J."/>
            <person name="Kalu J.K."/>
            <person name="Khan N.K."/>
            <person name="Korchina V.K."/>
            <person name="Kovar C.K."/>
            <person name="Lago L.L."/>
            <person name="Lara F.L."/>
            <person name="Le T.-K.L."/>
            <person name="Lee S.L."/>
            <person name="Legall-Iii F.L."/>
            <person name="Lemon S.L."/>
            <person name="Liu J.L."/>
            <person name="Liu Y.-S.L."/>
            <person name="Liyanage D.L."/>
            <person name="Lopez J.L."/>
            <person name="Lorensuhewa L.L."/>
            <person name="Mata R.M."/>
            <person name="Mathew T.M."/>
            <person name="Mercado C.M."/>
            <person name="Mercado I.M."/>
            <person name="Morales K.M."/>
            <person name="Morgan M.M."/>
            <person name="Munidasa M.M."/>
            <person name="Ngo D.N."/>
            <person name="Nguyen L.N."/>
            <person name="Nguyen T.N."/>
            <person name="Nguyen N.N."/>
            <person name="Obregon M.O."/>
            <person name="Okwuonu G.O."/>
            <person name="Ongeri F.O."/>
            <person name="Onwere C.O."/>
            <person name="Osifeso I.O."/>
            <person name="Parra A.P."/>
            <person name="Patil S.P."/>
            <person name="Perez A.P."/>
            <person name="Perez Y.P."/>
            <person name="Pham C.P."/>
            <person name="Pu L.-L.P."/>
            <person name="Puazo M.P."/>
            <person name="Quiroz J.Q."/>
            <person name="Rouhana J.R."/>
            <person name="Ruiz M.R."/>
            <person name="Ruiz S.-J.R."/>
            <person name="Saada N.S."/>
            <person name="Santibanez J.S."/>
            <person name="Scheel M.S."/>
            <person name="Schneider B.S."/>
            <person name="Simmons D.S."/>
            <person name="Sisson I.S."/>
            <person name="Tang L.-Y.T."/>
            <person name="Thornton R.T."/>
            <person name="Tisius J.T."/>
            <person name="Toledanes G.T."/>
            <person name="Trejos Z.T."/>
            <person name="Usmani K.U."/>
            <person name="Varghese R.V."/>
            <person name="Vattathil S.V."/>
            <person name="Vee V.V."/>
            <person name="Walker D.W."/>
            <person name="Weissenberger G.W."/>
            <person name="White C.W."/>
            <person name="Williams A.W."/>
            <person name="Woodworth J.W."/>
            <person name="Wright R.W."/>
            <person name="Zhu Y.Z."/>
            <person name="Han Y.H."/>
            <person name="Newsham I.N."/>
            <person name="Nazareth L.N."/>
            <person name="Worley K.W."/>
            <person name="Muzny D.M."/>
            <person name="Rogers J.R."/>
            <person name="Gibbs R.G."/>
        </authorList>
    </citation>
    <scope>NUCLEOTIDE SEQUENCE [LARGE SCALE GENOMIC DNA]</scope>
</reference>
<dbReference type="AlphaFoldDB" id="A0A8I5NVI9"/>
<protein>
    <submittedName>
        <fullName evidence="1">Uncharacterized protein</fullName>
    </submittedName>
</protein>
<dbReference type="PANTHER" id="PTHR46254">
    <property type="entry name" value="PROTEIN GVQW1-RELATED"/>
    <property type="match status" value="1"/>
</dbReference>
<sequence>IFPRLEFSGAISAHCKLCLLCSCHSPASASRLAGTTGAHHHGWIIFCVFGRDRVSFFFFFFFETESRSVAQAGVQWPDLSSLQAPPPGFTPFSGLSLPSSWDYRRPPPRPAKFLYF</sequence>
<accession>A0A8I5NVI9</accession>